<protein>
    <submittedName>
        <fullName evidence="2">Uncharacterized protein</fullName>
    </submittedName>
</protein>
<organism evidence="2 3">
    <name type="scientific">Pseudocercospora musae</name>
    <dbReference type="NCBI Taxonomy" id="113226"/>
    <lineage>
        <taxon>Eukaryota</taxon>
        <taxon>Fungi</taxon>
        <taxon>Dikarya</taxon>
        <taxon>Ascomycota</taxon>
        <taxon>Pezizomycotina</taxon>
        <taxon>Dothideomycetes</taxon>
        <taxon>Dothideomycetidae</taxon>
        <taxon>Mycosphaerellales</taxon>
        <taxon>Mycosphaerellaceae</taxon>
        <taxon>Pseudocercospora</taxon>
    </lineage>
</organism>
<gene>
    <name evidence="2" type="ORF">AC579_8795</name>
</gene>
<evidence type="ECO:0000256" key="1">
    <source>
        <dbReference type="SAM" id="MobiDB-lite"/>
    </source>
</evidence>
<evidence type="ECO:0000313" key="2">
    <source>
        <dbReference type="EMBL" id="KXT04626.1"/>
    </source>
</evidence>
<comment type="caution">
    <text evidence="2">The sequence shown here is derived from an EMBL/GenBank/DDBJ whole genome shotgun (WGS) entry which is preliminary data.</text>
</comment>
<dbReference type="Proteomes" id="UP000073492">
    <property type="component" value="Unassembled WGS sequence"/>
</dbReference>
<dbReference type="AlphaFoldDB" id="A0A139HQB7"/>
<evidence type="ECO:0000313" key="3">
    <source>
        <dbReference type="Proteomes" id="UP000073492"/>
    </source>
</evidence>
<accession>A0A139HQB7</accession>
<keyword evidence="3" id="KW-1185">Reference proteome</keyword>
<dbReference type="EMBL" id="LFZO01000584">
    <property type="protein sequence ID" value="KXT04626.1"/>
    <property type="molecule type" value="Genomic_DNA"/>
</dbReference>
<reference evidence="2 3" key="1">
    <citation type="submission" date="2015-07" db="EMBL/GenBank/DDBJ databases">
        <title>Comparative genomics of the Sigatoka disease complex on banana suggests a link between parallel evolutionary changes in Pseudocercospora fijiensis and Pseudocercospora eumusae and increased virulence on the banana host.</title>
        <authorList>
            <person name="Chang T.-C."/>
            <person name="Salvucci A."/>
            <person name="Crous P.W."/>
            <person name="Stergiopoulos I."/>
        </authorList>
    </citation>
    <scope>NUCLEOTIDE SEQUENCE [LARGE SCALE GENOMIC DNA]</scope>
    <source>
        <strain evidence="2 3">CBS 116634</strain>
    </source>
</reference>
<name>A0A139HQB7_9PEZI</name>
<sequence>MVATEIPYVQPRRIVLRKLSYIWSAICVHVVERFQIPRVPPEDDAIRIGGGEDDQAVIHDECDWQPDDESDHLGSDFEGHVDDD</sequence>
<feature type="region of interest" description="Disordered" evidence="1">
    <location>
        <begin position="64"/>
        <end position="84"/>
    </location>
</feature>
<feature type="compositionally biased region" description="Basic and acidic residues" evidence="1">
    <location>
        <begin position="71"/>
        <end position="84"/>
    </location>
</feature>
<proteinExistence type="predicted"/>